<dbReference type="InterPro" id="IPR005119">
    <property type="entry name" value="LysR_subst-bd"/>
</dbReference>
<accession>A0A1G7GZH7</accession>
<evidence type="ECO:0000256" key="2">
    <source>
        <dbReference type="ARBA" id="ARBA00023015"/>
    </source>
</evidence>
<evidence type="ECO:0000313" key="6">
    <source>
        <dbReference type="EMBL" id="SDE93484.1"/>
    </source>
</evidence>
<evidence type="ECO:0000259" key="5">
    <source>
        <dbReference type="PROSITE" id="PS50931"/>
    </source>
</evidence>
<evidence type="ECO:0000313" key="7">
    <source>
        <dbReference type="Proteomes" id="UP000198922"/>
    </source>
</evidence>
<dbReference type="InterPro" id="IPR000847">
    <property type="entry name" value="LysR_HTH_N"/>
</dbReference>
<evidence type="ECO:0000256" key="3">
    <source>
        <dbReference type="ARBA" id="ARBA00023125"/>
    </source>
</evidence>
<dbReference type="GO" id="GO:0043565">
    <property type="term" value="F:sequence-specific DNA binding"/>
    <property type="evidence" value="ECO:0007669"/>
    <property type="project" value="TreeGrafter"/>
</dbReference>
<dbReference type="Proteomes" id="UP000198922">
    <property type="component" value="Unassembled WGS sequence"/>
</dbReference>
<feature type="domain" description="HTH lysR-type" evidence="5">
    <location>
        <begin position="1"/>
        <end position="59"/>
    </location>
</feature>
<dbReference type="PANTHER" id="PTHR30537">
    <property type="entry name" value="HTH-TYPE TRANSCRIPTIONAL REGULATOR"/>
    <property type="match status" value="1"/>
</dbReference>
<comment type="similarity">
    <text evidence="1">Belongs to the LysR transcriptional regulatory family.</text>
</comment>
<keyword evidence="7" id="KW-1185">Reference proteome</keyword>
<name>A0A1G7GZH7_9RHOB</name>
<dbReference type="InterPro" id="IPR036388">
    <property type="entry name" value="WH-like_DNA-bd_sf"/>
</dbReference>
<dbReference type="Pfam" id="PF00126">
    <property type="entry name" value="HTH_1"/>
    <property type="match status" value="1"/>
</dbReference>
<dbReference type="Gene3D" id="3.40.190.290">
    <property type="match status" value="1"/>
</dbReference>
<dbReference type="InterPro" id="IPR058163">
    <property type="entry name" value="LysR-type_TF_proteobact-type"/>
</dbReference>
<reference evidence="7" key="1">
    <citation type="submission" date="2016-10" db="EMBL/GenBank/DDBJ databases">
        <authorList>
            <person name="Varghese N."/>
            <person name="Submissions S."/>
        </authorList>
    </citation>
    <scope>NUCLEOTIDE SEQUENCE [LARGE SCALE GENOMIC DNA]</scope>
    <source>
        <strain evidence="7">DSM 21424</strain>
    </source>
</reference>
<dbReference type="SUPFAM" id="SSF46785">
    <property type="entry name" value="Winged helix' DNA-binding domain"/>
    <property type="match status" value="1"/>
</dbReference>
<sequence length="301" mass="32752">MENWDDIRVFLAVARAESLSGAAPALKMDPATLSRRIARLEDRLGAALFLKSPQGYALTERGLRLQAHAARAEAALALVAETGEAERGLTGQIRIGAPDGCANFVLPQVCAAIQARNPGLELQILALPRVVNLSKREADMAITVSRPETGRLMVQKVTDYRLHLAQRRDAPVPESLAALGARAMVGYIPDMIFDRELDYLGDLGATAVPLASNSVSVQLQMLRHAGIGIVHDFALPFAPELTRVLTDQLSLTRAFWLVRHAADRRSERLNRFAAMLLAGLRAEVARLEAGRLTEGITRRDG</sequence>
<dbReference type="GO" id="GO:0003700">
    <property type="term" value="F:DNA-binding transcription factor activity"/>
    <property type="evidence" value="ECO:0007669"/>
    <property type="project" value="InterPro"/>
</dbReference>
<dbReference type="GO" id="GO:0006351">
    <property type="term" value="P:DNA-templated transcription"/>
    <property type="evidence" value="ECO:0007669"/>
    <property type="project" value="TreeGrafter"/>
</dbReference>
<dbReference type="InterPro" id="IPR036390">
    <property type="entry name" value="WH_DNA-bd_sf"/>
</dbReference>
<keyword evidence="2" id="KW-0805">Transcription regulation</keyword>
<organism evidence="6 7">
    <name type="scientific">Limimaricola pyoseonensis</name>
    <dbReference type="NCBI Taxonomy" id="521013"/>
    <lineage>
        <taxon>Bacteria</taxon>
        <taxon>Pseudomonadati</taxon>
        <taxon>Pseudomonadota</taxon>
        <taxon>Alphaproteobacteria</taxon>
        <taxon>Rhodobacterales</taxon>
        <taxon>Paracoccaceae</taxon>
        <taxon>Limimaricola</taxon>
    </lineage>
</organism>
<proteinExistence type="inferred from homology"/>
<dbReference type="Pfam" id="PF03466">
    <property type="entry name" value="LysR_substrate"/>
    <property type="match status" value="1"/>
</dbReference>
<dbReference type="PROSITE" id="PS50931">
    <property type="entry name" value="HTH_LYSR"/>
    <property type="match status" value="1"/>
</dbReference>
<dbReference type="PANTHER" id="PTHR30537:SF3">
    <property type="entry name" value="TRANSCRIPTIONAL REGULATORY PROTEIN"/>
    <property type="match status" value="1"/>
</dbReference>
<dbReference type="EMBL" id="FNAT01000005">
    <property type="protein sequence ID" value="SDE93484.1"/>
    <property type="molecule type" value="Genomic_DNA"/>
</dbReference>
<dbReference type="RefSeq" id="WP_090113327.1">
    <property type="nucleotide sequence ID" value="NZ_FNAT01000005.1"/>
</dbReference>
<protein>
    <submittedName>
        <fullName evidence="6">DNA-binding transcriptional regulator, LysR family</fullName>
    </submittedName>
</protein>
<dbReference type="SUPFAM" id="SSF53850">
    <property type="entry name" value="Periplasmic binding protein-like II"/>
    <property type="match status" value="1"/>
</dbReference>
<dbReference type="Gene3D" id="1.10.10.10">
    <property type="entry name" value="Winged helix-like DNA-binding domain superfamily/Winged helix DNA-binding domain"/>
    <property type="match status" value="1"/>
</dbReference>
<evidence type="ECO:0000256" key="4">
    <source>
        <dbReference type="ARBA" id="ARBA00023163"/>
    </source>
</evidence>
<keyword evidence="3 6" id="KW-0238">DNA-binding</keyword>
<dbReference type="AlphaFoldDB" id="A0A1G7GZH7"/>
<dbReference type="STRING" id="521013.SAMN04488567_2997"/>
<evidence type="ECO:0000256" key="1">
    <source>
        <dbReference type="ARBA" id="ARBA00009437"/>
    </source>
</evidence>
<keyword evidence="4" id="KW-0804">Transcription</keyword>
<gene>
    <name evidence="6" type="ORF">SAMN04488567_2997</name>
</gene>
<dbReference type="OrthoDB" id="7624726at2"/>